<keyword evidence="1" id="KW-0812">Transmembrane</keyword>
<gene>
    <name evidence="2" type="ORF">SSCH_1410005</name>
</gene>
<accession>A0A0B7MBZ1</accession>
<dbReference type="Pfam" id="PF14276">
    <property type="entry name" value="DUF4363"/>
    <property type="match status" value="1"/>
</dbReference>
<protein>
    <recommendedName>
        <fullName evidence="4">DUF4363 domain-containing protein</fullName>
    </recommendedName>
</protein>
<organism evidence="2 3">
    <name type="scientific">Syntrophaceticus schinkii</name>
    <dbReference type="NCBI Taxonomy" id="499207"/>
    <lineage>
        <taxon>Bacteria</taxon>
        <taxon>Bacillati</taxon>
        <taxon>Bacillota</taxon>
        <taxon>Clostridia</taxon>
        <taxon>Thermoanaerobacterales</taxon>
        <taxon>Thermoanaerobacterales Family III. Incertae Sedis</taxon>
        <taxon>Syntrophaceticus</taxon>
    </lineage>
</organism>
<evidence type="ECO:0008006" key="4">
    <source>
        <dbReference type="Google" id="ProtNLM"/>
    </source>
</evidence>
<reference evidence="3" key="1">
    <citation type="submission" date="2015-01" db="EMBL/GenBank/DDBJ databases">
        <authorList>
            <person name="Manzoor Shahid"/>
            <person name="Zubair Saima"/>
        </authorList>
    </citation>
    <scope>NUCLEOTIDE SEQUENCE [LARGE SCALE GENOMIC DNA]</scope>
    <source>
        <strain evidence="3">Sp3</strain>
    </source>
</reference>
<proteinExistence type="predicted"/>
<dbReference type="RefSeq" id="WP_044664290.1">
    <property type="nucleotide sequence ID" value="NZ_CDRZ01000048.1"/>
</dbReference>
<dbReference type="Proteomes" id="UP000046155">
    <property type="component" value="Unassembled WGS sequence"/>
</dbReference>
<feature type="transmembrane region" description="Helical" evidence="1">
    <location>
        <begin position="6"/>
        <end position="26"/>
    </location>
</feature>
<sequence>MKRIIGSYVIIFIVVAIIGFGGVYSHRYLDRSASKMVVELEEVKKAVEQEKWKESRDAYAKFNENWDDAHKKWAMFTDHFELDNIEMRLIRGQSFIDAEDAINAVAEINEAIMLLEHIPERERLTLYNIF</sequence>
<dbReference type="EMBL" id="CDRZ01000048">
    <property type="protein sequence ID" value="CEO88049.1"/>
    <property type="molecule type" value="Genomic_DNA"/>
</dbReference>
<evidence type="ECO:0000256" key="1">
    <source>
        <dbReference type="SAM" id="Phobius"/>
    </source>
</evidence>
<evidence type="ECO:0000313" key="3">
    <source>
        <dbReference type="Proteomes" id="UP000046155"/>
    </source>
</evidence>
<keyword evidence="3" id="KW-1185">Reference proteome</keyword>
<evidence type="ECO:0000313" key="2">
    <source>
        <dbReference type="EMBL" id="CEO88049.1"/>
    </source>
</evidence>
<dbReference type="InterPro" id="IPR025373">
    <property type="entry name" value="DUF4363"/>
</dbReference>
<dbReference type="OrthoDB" id="3034917at2"/>
<name>A0A0B7MBZ1_9FIRM</name>
<keyword evidence="1" id="KW-1133">Transmembrane helix</keyword>
<keyword evidence="1" id="KW-0472">Membrane</keyword>
<dbReference type="AlphaFoldDB" id="A0A0B7MBZ1"/>